<dbReference type="GO" id="GO:0003847">
    <property type="term" value="F:1-alkyl-2-acetylglycerophosphocholine esterase activity"/>
    <property type="evidence" value="ECO:0007669"/>
    <property type="project" value="UniProtKB-EC"/>
</dbReference>
<evidence type="ECO:0000256" key="2">
    <source>
        <dbReference type="ARBA" id="ARBA00022801"/>
    </source>
</evidence>
<dbReference type="SUPFAM" id="SSF53474">
    <property type="entry name" value="alpha/beta-Hydrolases"/>
    <property type="match status" value="1"/>
</dbReference>
<gene>
    <name evidence="5" type="ORF">NPX13_g2208</name>
</gene>
<dbReference type="GO" id="GO:0016042">
    <property type="term" value="P:lipid catabolic process"/>
    <property type="evidence" value="ECO:0007669"/>
    <property type="project" value="UniProtKB-KW"/>
</dbReference>
<dbReference type="EMBL" id="JANPWZ010000227">
    <property type="protein sequence ID" value="KAJ3578351.1"/>
    <property type="molecule type" value="Genomic_DNA"/>
</dbReference>
<sequence length="403" mass="44024">MASHRVSRAIFAIICARGSQTRGILSLNLVPELTGPYKVGTTVLELVDYGRPDPFAPTGPRDLVVSLFYPTAEDACEQFKLAPQFPPKTAAYYDAQTNATGKIAETITTRAYLGAPLVRPDLPLLLLSPGFGGPRLFYSDYAEELASDGWNVVTVDHPWDAPFVEYPDGRVVESNLSAIVVAGGVLNDIILDPFLYPRVADLVFVLDSLANNSIVSLIPGLGYASRKQGLQTHSVGVVGGSFGGAAAYEVMATDERFKVGVNLDGELFGPARFQEADSPFLFLAALDHNYTLDTSWREAWQRHRGFKRIFAVNGTEHSGFTDWPVFRDLLGDRFPATNVVGEIGSTNGTTILSIERAFTKAFFDRFLKGYGGELLDGEGLDLWPEVTWIKEPPAQDLYNTTEG</sequence>
<dbReference type="PANTHER" id="PTHR10272:SF14">
    <property type="entry name" value="PAF ACETYLHYDROLASE FAMILY PROTEIN"/>
    <property type="match status" value="1"/>
</dbReference>
<evidence type="ECO:0000313" key="5">
    <source>
        <dbReference type="EMBL" id="KAJ3578351.1"/>
    </source>
</evidence>
<protein>
    <recommendedName>
        <fullName evidence="1">1-alkyl-2-acetylglycerophosphocholine esterase</fullName>
        <ecNumber evidence="1">3.1.1.47</ecNumber>
    </recommendedName>
</protein>
<dbReference type="VEuPathDB" id="FungiDB:F4678DRAFT_474396"/>
<dbReference type="PANTHER" id="PTHR10272">
    <property type="entry name" value="PLATELET-ACTIVATING FACTOR ACETYLHYDROLASE"/>
    <property type="match status" value="1"/>
</dbReference>
<keyword evidence="3" id="KW-0442">Lipid degradation</keyword>
<proteinExistence type="predicted"/>
<reference evidence="5" key="1">
    <citation type="submission" date="2022-07" db="EMBL/GenBank/DDBJ databases">
        <title>Genome Sequence of Xylaria arbuscula.</title>
        <authorList>
            <person name="Buettner E."/>
        </authorList>
    </citation>
    <scope>NUCLEOTIDE SEQUENCE</scope>
    <source>
        <strain evidence="5">VT107</strain>
    </source>
</reference>
<dbReference type="Gene3D" id="3.40.50.1820">
    <property type="entry name" value="alpha/beta hydrolase"/>
    <property type="match status" value="1"/>
</dbReference>
<comment type="caution">
    <text evidence="5">The sequence shown here is derived from an EMBL/GenBank/DDBJ whole genome shotgun (WGS) entry which is preliminary data.</text>
</comment>
<accession>A0A9W8TR89</accession>
<organism evidence="5 6">
    <name type="scientific">Xylaria arbuscula</name>
    <dbReference type="NCBI Taxonomy" id="114810"/>
    <lineage>
        <taxon>Eukaryota</taxon>
        <taxon>Fungi</taxon>
        <taxon>Dikarya</taxon>
        <taxon>Ascomycota</taxon>
        <taxon>Pezizomycotina</taxon>
        <taxon>Sordariomycetes</taxon>
        <taxon>Xylariomycetidae</taxon>
        <taxon>Xylariales</taxon>
        <taxon>Xylariaceae</taxon>
        <taxon>Xylaria</taxon>
    </lineage>
</organism>
<dbReference type="EC" id="3.1.1.47" evidence="1"/>
<dbReference type="Pfam" id="PF03403">
    <property type="entry name" value="PAF-AH_p_II"/>
    <property type="match status" value="2"/>
</dbReference>
<dbReference type="AlphaFoldDB" id="A0A9W8TR89"/>
<evidence type="ECO:0000256" key="4">
    <source>
        <dbReference type="ARBA" id="ARBA00023098"/>
    </source>
</evidence>
<keyword evidence="6" id="KW-1185">Reference proteome</keyword>
<dbReference type="Proteomes" id="UP001148614">
    <property type="component" value="Unassembled WGS sequence"/>
</dbReference>
<keyword evidence="2" id="KW-0378">Hydrolase</keyword>
<evidence type="ECO:0000256" key="3">
    <source>
        <dbReference type="ARBA" id="ARBA00022963"/>
    </source>
</evidence>
<evidence type="ECO:0000256" key="1">
    <source>
        <dbReference type="ARBA" id="ARBA00013201"/>
    </source>
</evidence>
<dbReference type="InterPro" id="IPR029058">
    <property type="entry name" value="AB_hydrolase_fold"/>
</dbReference>
<name>A0A9W8TR89_9PEZI</name>
<keyword evidence="4" id="KW-0443">Lipid metabolism</keyword>
<evidence type="ECO:0000313" key="6">
    <source>
        <dbReference type="Proteomes" id="UP001148614"/>
    </source>
</evidence>